<dbReference type="RefSeq" id="XP_022504517.1">
    <property type="nucleotide sequence ID" value="XM_022639681.1"/>
</dbReference>
<evidence type="ECO:0000313" key="2">
    <source>
        <dbReference type="EMBL" id="OAL39505.1"/>
    </source>
</evidence>
<dbReference type="Proteomes" id="UP000185904">
    <property type="component" value="Unassembled WGS sequence"/>
</dbReference>
<dbReference type="OrthoDB" id="10394982at2759"/>
<reference evidence="2 3" key="1">
    <citation type="submission" date="2016-03" db="EMBL/GenBank/DDBJ databases">
        <title>The draft genome sequence of Fonsecaea nubica causative agent of cutaneous subcutaneous infection in human host.</title>
        <authorList>
            <person name="Costa F."/>
            <person name="Sybren D.H."/>
            <person name="Raittz R.T."/>
            <person name="Weiss V.A."/>
            <person name="Leao A.C."/>
            <person name="Gomes R."/>
            <person name="De Souza E.M."/>
            <person name="Pedrosa F.O."/>
            <person name="Steffens M.B."/>
            <person name="Bombassaro A."/>
            <person name="Tadra-Sfeir M.Z."/>
            <person name="Moreno L.F."/>
            <person name="Najafzadeh M.J."/>
            <person name="Felipe M.S."/>
            <person name="Teixeira M."/>
            <person name="Sun J."/>
            <person name="Xi L."/>
            <person name="Castro M.A."/>
            <person name="Vicente V.A."/>
        </authorList>
    </citation>
    <scope>NUCLEOTIDE SEQUENCE [LARGE SCALE GENOMIC DNA]</scope>
    <source>
        <strain evidence="2 3">CBS 269.64</strain>
    </source>
</reference>
<comment type="caution">
    <text evidence="2">The sequence shown here is derived from an EMBL/GenBank/DDBJ whole genome shotgun (WGS) entry which is preliminary data.</text>
</comment>
<name>A0A178DEK2_9EURO</name>
<dbReference type="AlphaFoldDB" id="A0A178DEK2"/>
<keyword evidence="3" id="KW-1185">Reference proteome</keyword>
<feature type="compositionally biased region" description="Polar residues" evidence="1">
    <location>
        <begin position="84"/>
        <end position="96"/>
    </location>
</feature>
<sequence length="109" mass="12298">MRRNMINVPEVVTVREVADQLLNIELRSVDRRHLSKNRARCRTRSVVHTTKTALEGRKALTIAIVAVRTPKEVTSLKDARLGKMTTSKPQPVPQSEQSDKPKRRSTSNG</sequence>
<organism evidence="2 3">
    <name type="scientific">Fonsecaea nubica</name>
    <dbReference type="NCBI Taxonomy" id="856822"/>
    <lineage>
        <taxon>Eukaryota</taxon>
        <taxon>Fungi</taxon>
        <taxon>Dikarya</taxon>
        <taxon>Ascomycota</taxon>
        <taxon>Pezizomycotina</taxon>
        <taxon>Eurotiomycetes</taxon>
        <taxon>Chaetothyriomycetidae</taxon>
        <taxon>Chaetothyriales</taxon>
        <taxon>Herpotrichiellaceae</taxon>
        <taxon>Fonsecaea</taxon>
    </lineage>
</organism>
<dbReference type="EMBL" id="LVCJ01000005">
    <property type="protein sequence ID" value="OAL39505.1"/>
    <property type="molecule type" value="Genomic_DNA"/>
</dbReference>
<accession>A0A178DEK2</accession>
<proteinExistence type="predicted"/>
<evidence type="ECO:0000256" key="1">
    <source>
        <dbReference type="SAM" id="MobiDB-lite"/>
    </source>
</evidence>
<feature type="region of interest" description="Disordered" evidence="1">
    <location>
        <begin position="76"/>
        <end position="109"/>
    </location>
</feature>
<dbReference type="GeneID" id="34584799"/>
<protein>
    <submittedName>
        <fullName evidence="2">Uncharacterized protein</fullName>
    </submittedName>
</protein>
<evidence type="ECO:0000313" key="3">
    <source>
        <dbReference type="Proteomes" id="UP000185904"/>
    </source>
</evidence>
<gene>
    <name evidence="2" type="ORF">AYO20_01375</name>
</gene>